<reference evidence="1 2" key="1">
    <citation type="submission" date="2014-04" db="EMBL/GenBank/DDBJ databases">
        <authorList>
            <consortium name="DOE Joint Genome Institute"/>
            <person name="Kuo A."/>
            <person name="Kohler A."/>
            <person name="Nagy L.G."/>
            <person name="Floudas D."/>
            <person name="Copeland A."/>
            <person name="Barry K.W."/>
            <person name="Cichocki N."/>
            <person name="Veneault-Fourrey C."/>
            <person name="LaButti K."/>
            <person name="Lindquist E.A."/>
            <person name="Lipzen A."/>
            <person name="Lundell T."/>
            <person name="Morin E."/>
            <person name="Murat C."/>
            <person name="Sun H."/>
            <person name="Tunlid A."/>
            <person name="Henrissat B."/>
            <person name="Grigoriev I.V."/>
            <person name="Hibbett D.S."/>
            <person name="Martin F."/>
            <person name="Nordberg H.P."/>
            <person name="Cantor M.N."/>
            <person name="Hua S.X."/>
        </authorList>
    </citation>
    <scope>NUCLEOTIDE SEQUENCE [LARGE SCALE GENOMIC DNA]</scope>
    <source>
        <strain evidence="1 2">Foug A</strain>
    </source>
</reference>
<proteinExistence type="predicted"/>
<evidence type="ECO:0000313" key="2">
    <source>
        <dbReference type="Proteomes" id="UP000053989"/>
    </source>
</evidence>
<dbReference type="Proteomes" id="UP000053989">
    <property type="component" value="Unassembled WGS sequence"/>
</dbReference>
<dbReference type="HOGENOM" id="CLU_2400977_0_0_1"/>
<organism evidence="1 2">
    <name type="scientific">Scleroderma citrinum Foug A</name>
    <dbReference type="NCBI Taxonomy" id="1036808"/>
    <lineage>
        <taxon>Eukaryota</taxon>
        <taxon>Fungi</taxon>
        <taxon>Dikarya</taxon>
        <taxon>Basidiomycota</taxon>
        <taxon>Agaricomycotina</taxon>
        <taxon>Agaricomycetes</taxon>
        <taxon>Agaricomycetidae</taxon>
        <taxon>Boletales</taxon>
        <taxon>Sclerodermatineae</taxon>
        <taxon>Sclerodermataceae</taxon>
        <taxon>Scleroderma</taxon>
    </lineage>
</organism>
<gene>
    <name evidence="1" type="ORF">SCLCIDRAFT_872257</name>
</gene>
<dbReference type="InParanoid" id="A0A0C3E028"/>
<reference evidence="2" key="2">
    <citation type="submission" date="2015-01" db="EMBL/GenBank/DDBJ databases">
        <title>Evolutionary Origins and Diversification of the Mycorrhizal Mutualists.</title>
        <authorList>
            <consortium name="DOE Joint Genome Institute"/>
            <consortium name="Mycorrhizal Genomics Consortium"/>
            <person name="Kohler A."/>
            <person name="Kuo A."/>
            <person name="Nagy L.G."/>
            <person name="Floudas D."/>
            <person name="Copeland A."/>
            <person name="Barry K.W."/>
            <person name="Cichocki N."/>
            <person name="Veneault-Fourrey C."/>
            <person name="LaButti K."/>
            <person name="Lindquist E.A."/>
            <person name="Lipzen A."/>
            <person name="Lundell T."/>
            <person name="Morin E."/>
            <person name="Murat C."/>
            <person name="Riley R."/>
            <person name="Ohm R."/>
            <person name="Sun H."/>
            <person name="Tunlid A."/>
            <person name="Henrissat B."/>
            <person name="Grigoriev I.V."/>
            <person name="Hibbett D.S."/>
            <person name="Martin F."/>
        </authorList>
    </citation>
    <scope>NUCLEOTIDE SEQUENCE [LARGE SCALE GENOMIC DNA]</scope>
    <source>
        <strain evidence="2">Foug A</strain>
    </source>
</reference>
<name>A0A0C3E028_9AGAM</name>
<keyword evidence="2" id="KW-1185">Reference proteome</keyword>
<sequence>MQAIACSQSVIRHTPGLGRDITYQTIYISIHVPSLVQLLLHTKKVKRGPKNWRVVVLAQSHAQPMYLGNRQMPHRCPRQLPRLASLRMHHVHR</sequence>
<accession>A0A0C3E028</accession>
<dbReference type="EMBL" id="KN822051">
    <property type="protein sequence ID" value="KIM61476.1"/>
    <property type="molecule type" value="Genomic_DNA"/>
</dbReference>
<protein>
    <submittedName>
        <fullName evidence="1">Uncharacterized protein</fullName>
    </submittedName>
</protein>
<evidence type="ECO:0000313" key="1">
    <source>
        <dbReference type="EMBL" id="KIM61476.1"/>
    </source>
</evidence>
<dbReference type="AlphaFoldDB" id="A0A0C3E028"/>